<dbReference type="InterPro" id="IPR032623">
    <property type="entry name" value="FecR_N"/>
</dbReference>
<dbReference type="EMBL" id="CP046621">
    <property type="protein sequence ID" value="QGW80051.1"/>
    <property type="molecule type" value="Genomic_DNA"/>
</dbReference>
<organism evidence="3 4">
    <name type="scientific">Pseudomonas alkylphenolica</name>
    <dbReference type="NCBI Taxonomy" id="237609"/>
    <lineage>
        <taxon>Bacteria</taxon>
        <taxon>Pseudomonadati</taxon>
        <taxon>Pseudomonadota</taxon>
        <taxon>Gammaproteobacteria</taxon>
        <taxon>Pseudomonadales</taxon>
        <taxon>Pseudomonadaceae</taxon>
        <taxon>Pseudomonas</taxon>
    </lineage>
</organism>
<evidence type="ECO:0000259" key="1">
    <source>
        <dbReference type="Pfam" id="PF04773"/>
    </source>
</evidence>
<dbReference type="PANTHER" id="PTHR30273">
    <property type="entry name" value="PERIPLASMIC SIGNAL SENSOR AND SIGMA FACTOR ACTIVATOR FECR-RELATED"/>
    <property type="match status" value="1"/>
</dbReference>
<evidence type="ECO:0000313" key="3">
    <source>
        <dbReference type="EMBL" id="QGW80051.1"/>
    </source>
</evidence>
<name>A0A6I6HB45_9PSED</name>
<feature type="domain" description="FecR protein" evidence="1">
    <location>
        <begin position="107"/>
        <end position="201"/>
    </location>
</feature>
<gene>
    <name evidence="3" type="ORF">GPJ81_21985</name>
</gene>
<sequence>MRDQAIAWFTLAQSGDISPQEHQQLQQWRQADPEHERAWQRLAGIPRQLQQRAAQLNNPVARNALQHTRTLDANRRQLLKAFVGIGLFGASAWQARDSLWLQGALADYHTVTGERRHHTLGDGTQVWLNTRTALDVRYSAGERLLVLHQGEIDILSGQDASGRPLLVHTAEARLRPLGTRFNVRSEPNGHGTLLSVSSGQVAAKPFTGGIEQVIPSGQQARIDQYGIAAPQPMDQSTTAWIDGFIVAQRMRLGSFIAELSRYHVGVLRCDPAVADLYLTGSFPLNNIEQIFALLEKSLPVRLQRRTQYWITVTARV</sequence>
<keyword evidence="4" id="KW-1185">Reference proteome</keyword>
<accession>A0A6I6HB45</accession>
<dbReference type="Pfam" id="PF04773">
    <property type="entry name" value="FecR"/>
    <property type="match status" value="1"/>
</dbReference>
<dbReference type="Gene3D" id="2.60.120.1440">
    <property type="match status" value="1"/>
</dbReference>
<dbReference type="InterPro" id="IPR012373">
    <property type="entry name" value="Ferrdict_sens_TM"/>
</dbReference>
<protein>
    <submittedName>
        <fullName evidence="3">DUF4880 domain-containing protein</fullName>
    </submittedName>
</protein>
<dbReference type="InterPro" id="IPR006860">
    <property type="entry name" value="FecR"/>
</dbReference>
<dbReference type="GO" id="GO:0016989">
    <property type="term" value="F:sigma factor antagonist activity"/>
    <property type="evidence" value="ECO:0007669"/>
    <property type="project" value="TreeGrafter"/>
</dbReference>
<reference evidence="3" key="1">
    <citation type="submission" date="2019-12" db="EMBL/GenBank/DDBJ databases">
        <title>Hybrid Genome Assemblies of two High G+C Isolates from Undergraduate Microbiology Courses.</title>
        <authorList>
            <person name="Ne Ville C.J."/>
            <person name="Enright D."/>
            <person name="Hernandez I."/>
            <person name="Dodsworth J."/>
            <person name="Orwin P.M."/>
        </authorList>
    </citation>
    <scope>NUCLEOTIDE SEQUENCE [LARGE SCALE GENOMIC DNA]</scope>
    <source>
        <strain evidence="3">Neo</strain>
    </source>
</reference>
<proteinExistence type="predicted"/>
<feature type="domain" description="FecR N-terminal" evidence="2">
    <location>
        <begin position="3"/>
        <end position="43"/>
    </location>
</feature>
<dbReference type="AlphaFoldDB" id="A0A6I6HB45"/>
<evidence type="ECO:0000259" key="2">
    <source>
        <dbReference type="Pfam" id="PF16220"/>
    </source>
</evidence>
<dbReference type="PIRSF" id="PIRSF018266">
    <property type="entry name" value="FecR"/>
    <property type="match status" value="1"/>
</dbReference>
<dbReference type="PANTHER" id="PTHR30273:SF2">
    <property type="entry name" value="PROTEIN FECR"/>
    <property type="match status" value="1"/>
</dbReference>
<evidence type="ECO:0000313" key="4">
    <source>
        <dbReference type="Proteomes" id="UP000426235"/>
    </source>
</evidence>
<dbReference type="Proteomes" id="UP000426235">
    <property type="component" value="Chromosome"/>
</dbReference>
<dbReference type="Pfam" id="PF16220">
    <property type="entry name" value="DUF4880"/>
    <property type="match status" value="1"/>
</dbReference>